<protein>
    <submittedName>
        <fullName evidence="2">Uncharacterized protein</fullName>
    </submittedName>
</protein>
<dbReference type="AlphaFoldDB" id="A0AAV7M2J2"/>
<sequence>MPPYTLSDSDLIMKIESLFTFARAGSFFPGVANCIKDPFERRAAVYWGRASEGSESIGRLSLGARQASGIQRPSGCPAWSVPLALLSSGRRLGPGGQSTSAPSRSSSRLLEIANPPRPRSCTGRWSHHDPGRCVAPRSHCVLIRVSDPGDVEQQGGGGEDEEERGGEGQPLPRHLNPGPTGHRMSPSSSPRG</sequence>
<gene>
    <name evidence="2" type="ORF">NDU88_002466</name>
</gene>
<feature type="compositionally biased region" description="Low complexity" evidence="1">
    <location>
        <begin position="98"/>
        <end position="107"/>
    </location>
</feature>
<feature type="region of interest" description="Disordered" evidence="1">
    <location>
        <begin position="144"/>
        <end position="192"/>
    </location>
</feature>
<keyword evidence="3" id="KW-1185">Reference proteome</keyword>
<evidence type="ECO:0000313" key="2">
    <source>
        <dbReference type="EMBL" id="KAJ1097344.1"/>
    </source>
</evidence>
<evidence type="ECO:0000256" key="1">
    <source>
        <dbReference type="SAM" id="MobiDB-lite"/>
    </source>
</evidence>
<comment type="caution">
    <text evidence="2">The sequence shown here is derived from an EMBL/GenBank/DDBJ whole genome shotgun (WGS) entry which is preliminary data.</text>
</comment>
<name>A0AAV7M2J2_PLEWA</name>
<feature type="region of interest" description="Disordered" evidence="1">
    <location>
        <begin position="90"/>
        <end position="129"/>
    </location>
</feature>
<dbReference type="Proteomes" id="UP001066276">
    <property type="component" value="Chromosome 10"/>
</dbReference>
<accession>A0AAV7M2J2</accession>
<dbReference type="EMBL" id="JANPWB010000014">
    <property type="protein sequence ID" value="KAJ1097344.1"/>
    <property type="molecule type" value="Genomic_DNA"/>
</dbReference>
<proteinExistence type="predicted"/>
<organism evidence="2 3">
    <name type="scientific">Pleurodeles waltl</name>
    <name type="common">Iberian ribbed newt</name>
    <dbReference type="NCBI Taxonomy" id="8319"/>
    <lineage>
        <taxon>Eukaryota</taxon>
        <taxon>Metazoa</taxon>
        <taxon>Chordata</taxon>
        <taxon>Craniata</taxon>
        <taxon>Vertebrata</taxon>
        <taxon>Euteleostomi</taxon>
        <taxon>Amphibia</taxon>
        <taxon>Batrachia</taxon>
        <taxon>Caudata</taxon>
        <taxon>Salamandroidea</taxon>
        <taxon>Salamandridae</taxon>
        <taxon>Pleurodelinae</taxon>
        <taxon>Pleurodeles</taxon>
    </lineage>
</organism>
<evidence type="ECO:0000313" key="3">
    <source>
        <dbReference type="Proteomes" id="UP001066276"/>
    </source>
</evidence>
<reference evidence="2" key="1">
    <citation type="journal article" date="2022" name="bioRxiv">
        <title>Sequencing and chromosome-scale assembly of the giantPleurodeles waltlgenome.</title>
        <authorList>
            <person name="Brown T."/>
            <person name="Elewa A."/>
            <person name="Iarovenko S."/>
            <person name="Subramanian E."/>
            <person name="Araus A.J."/>
            <person name="Petzold A."/>
            <person name="Susuki M."/>
            <person name="Suzuki K.-i.T."/>
            <person name="Hayashi T."/>
            <person name="Toyoda A."/>
            <person name="Oliveira C."/>
            <person name="Osipova E."/>
            <person name="Leigh N.D."/>
            <person name="Simon A."/>
            <person name="Yun M.H."/>
        </authorList>
    </citation>
    <scope>NUCLEOTIDE SEQUENCE</scope>
    <source>
        <strain evidence="2">20211129_DDA</strain>
        <tissue evidence="2">Liver</tissue>
    </source>
</reference>